<feature type="transmembrane region" description="Helical" evidence="9">
    <location>
        <begin position="20"/>
        <end position="44"/>
    </location>
</feature>
<organism evidence="11 12">
    <name type="scientific">Eubacterium uniforme</name>
    <dbReference type="NCBI Taxonomy" id="39495"/>
    <lineage>
        <taxon>Bacteria</taxon>
        <taxon>Bacillati</taxon>
        <taxon>Bacillota</taxon>
        <taxon>Clostridia</taxon>
        <taxon>Eubacteriales</taxon>
        <taxon>Eubacteriaceae</taxon>
        <taxon>Eubacterium</taxon>
    </lineage>
</organism>
<dbReference type="InterPro" id="IPR003661">
    <property type="entry name" value="HisK_dim/P_dom"/>
</dbReference>
<evidence type="ECO:0000313" key="11">
    <source>
        <dbReference type="EMBL" id="SKA64102.1"/>
    </source>
</evidence>
<sequence>MIHKNRDIVFRRLLLKSFVVIAICFSIIITVFLTAIYFCKQYIWYPDEIWYKRLKWIDYHKVEIVVIFMFIGAVLITVYNCWRFAEGSEAIVGAIEGIYSGNTKEVVLPDEYREVQEKLKLLQYEYELRMKAVHEANQRKNDMIMYMAHDLKTPLTSVIGYLELLHCEKDLPMEAKDKYAEIAYAKSVRLEELMNEFFDITRYNFTQIILHKENVNLSIMLEQILVEFYPQFYEKKLEVTVDIEKDILYTCDVDKMERVFDNLFKNIINYSYAGTDVLIELFRVSEEDKLKEESESEITYVEDVSYTPKRNKLDRANKKADSKENNKKTDSIKENNNKKSDNNVVKNSINRNSGIRLVTKNFGKTIPKEMQEHIFEQFFRMDSSRSTNVGGSGIGLAVSKEIVELHGGKIRCESENEEIVFIVDL</sequence>
<dbReference type="EMBL" id="FUXZ01000005">
    <property type="protein sequence ID" value="SKA64102.1"/>
    <property type="molecule type" value="Genomic_DNA"/>
</dbReference>
<dbReference type="InterPro" id="IPR036097">
    <property type="entry name" value="HisK_dim/P_sf"/>
</dbReference>
<evidence type="ECO:0000256" key="3">
    <source>
        <dbReference type="ARBA" id="ARBA00012438"/>
    </source>
</evidence>
<evidence type="ECO:0000256" key="5">
    <source>
        <dbReference type="ARBA" id="ARBA00022679"/>
    </source>
</evidence>
<dbReference type="PRINTS" id="PR00344">
    <property type="entry name" value="BCTRLSENSOR"/>
</dbReference>
<dbReference type="Pfam" id="PF02518">
    <property type="entry name" value="HATPase_c"/>
    <property type="match status" value="1"/>
</dbReference>
<keyword evidence="12" id="KW-1185">Reference proteome</keyword>
<dbReference type="OrthoDB" id="9792991at2"/>
<protein>
    <recommendedName>
        <fullName evidence="3">histidine kinase</fullName>
        <ecNumber evidence="3">2.7.13.3</ecNumber>
    </recommendedName>
</protein>
<evidence type="ECO:0000256" key="2">
    <source>
        <dbReference type="ARBA" id="ARBA00004370"/>
    </source>
</evidence>
<dbReference type="GO" id="GO:0004721">
    <property type="term" value="F:phosphoprotein phosphatase activity"/>
    <property type="evidence" value="ECO:0007669"/>
    <property type="project" value="TreeGrafter"/>
</dbReference>
<dbReference type="GO" id="GO:0000155">
    <property type="term" value="F:phosphorelay sensor kinase activity"/>
    <property type="evidence" value="ECO:0007669"/>
    <property type="project" value="InterPro"/>
</dbReference>
<dbReference type="SMART" id="SM00387">
    <property type="entry name" value="HATPase_c"/>
    <property type="match status" value="1"/>
</dbReference>
<dbReference type="GO" id="GO:0016036">
    <property type="term" value="P:cellular response to phosphate starvation"/>
    <property type="evidence" value="ECO:0007669"/>
    <property type="project" value="TreeGrafter"/>
</dbReference>
<evidence type="ECO:0000256" key="6">
    <source>
        <dbReference type="ARBA" id="ARBA00022777"/>
    </source>
</evidence>
<accession>A0A1T4VGK6</accession>
<evidence type="ECO:0000256" key="8">
    <source>
        <dbReference type="SAM" id="MobiDB-lite"/>
    </source>
</evidence>
<dbReference type="InterPro" id="IPR005467">
    <property type="entry name" value="His_kinase_dom"/>
</dbReference>
<evidence type="ECO:0000313" key="12">
    <source>
        <dbReference type="Proteomes" id="UP000190814"/>
    </source>
</evidence>
<dbReference type="Pfam" id="PF00512">
    <property type="entry name" value="HisKA"/>
    <property type="match status" value="1"/>
</dbReference>
<feature type="transmembrane region" description="Helical" evidence="9">
    <location>
        <begin position="64"/>
        <end position="82"/>
    </location>
</feature>
<evidence type="ECO:0000256" key="9">
    <source>
        <dbReference type="SAM" id="Phobius"/>
    </source>
</evidence>
<dbReference type="SUPFAM" id="SSF47384">
    <property type="entry name" value="Homodimeric domain of signal transducing histidine kinase"/>
    <property type="match status" value="1"/>
</dbReference>
<dbReference type="Gene3D" id="1.10.287.130">
    <property type="match status" value="1"/>
</dbReference>
<dbReference type="EC" id="2.7.13.3" evidence="3"/>
<dbReference type="InterPro" id="IPR036890">
    <property type="entry name" value="HATPase_C_sf"/>
</dbReference>
<feature type="region of interest" description="Disordered" evidence="8">
    <location>
        <begin position="311"/>
        <end position="346"/>
    </location>
</feature>
<keyword evidence="4" id="KW-0597">Phosphoprotein</keyword>
<dbReference type="GO" id="GO:0005886">
    <property type="term" value="C:plasma membrane"/>
    <property type="evidence" value="ECO:0007669"/>
    <property type="project" value="TreeGrafter"/>
</dbReference>
<keyword evidence="9" id="KW-0472">Membrane</keyword>
<dbReference type="Gene3D" id="3.30.565.10">
    <property type="entry name" value="Histidine kinase-like ATPase, C-terminal domain"/>
    <property type="match status" value="1"/>
</dbReference>
<evidence type="ECO:0000259" key="10">
    <source>
        <dbReference type="PROSITE" id="PS50109"/>
    </source>
</evidence>
<gene>
    <name evidence="11" type="ORF">SAMN02745111_00895</name>
</gene>
<feature type="compositionally biased region" description="Basic and acidic residues" evidence="8">
    <location>
        <begin position="311"/>
        <end position="341"/>
    </location>
</feature>
<comment type="catalytic activity">
    <reaction evidence="1">
        <text>ATP + protein L-histidine = ADP + protein N-phospho-L-histidine.</text>
        <dbReference type="EC" id="2.7.13.3"/>
    </reaction>
</comment>
<dbReference type="SMART" id="SM00388">
    <property type="entry name" value="HisKA"/>
    <property type="match status" value="1"/>
</dbReference>
<dbReference type="InterPro" id="IPR050351">
    <property type="entry name" value="BphY/WalK/GraS-like"/>
</dbReference>
<keyword evidence="9" id="KW-1133">Transmembrane helix</keyword>
<proteinExistence type="predicted"/>
<name>A0A1T4VGK6_9FIRM</name>
<reference evidence="11 12" key="1">
    <citation type="submission" date="2017-02" db="EMBL/GenBank/DDBJ databases">
        <authorList>
            <person name="Peterson S.W."/>
        </authorList>
    </citation>
    <scope>NUCLEOTIDE SEQUENCE [LARGE SCALE GENOMIC DNA]</scope>
    <source>
        <strain evidence="11 12">ATCC 35992</strain>
    </source>
</reference>
<evidence type="ECO:0000256" key="4">
    <source>
        <dbReference type="ARBA" id="ARBA00022553"/>
    </source>
</evidence>
<feature type="domain" description="Histidine kinase" evidence="10">
    <location>
        <begin position="146"/>
        <end position="425"/>
    </location>
</feature>
<dbReference type="CDD" id="cd00082">
    <property type="entry name" value="HisKA"/>
    <property type="match status" value="1"/>
</dbReference>
<keyword evidence="5" id="KW-0808">Transferase</keyword>
<keyword evidence="7" id="KW-0902">Two-component regulatory system</keyword>
<dbReference type="STRING" id="39495.SAMN02745111_00895"/>
<evidence type="ECO:0000256" key="1">
    <source>
        <dbReference type="ARBA" id="ARBA00000085"/>
    </source>
</evidence>
<dbReference type="PROSITE" id="PS50109">
    <property type="entry name" value="HIS_KIN"/>
    <property type="match status" value="1"/>
</dbReference>
<dbReference type="SUPFAM" id="SSF55874">
    <property type="entry name" value="ATPase domain of HSP90 chaperone/DNA topoisomerase II/histidine kinase"/>
    <property type="match status" value="1"/>
</dbReference>
<keyword evidence="9" id="KW-0812">Transmembrane</keyword>
<dbReference type="AlphaFoldDB" id="A0A1T4VGK6"/>
<dbReference type="PANTHER" id="PTHR45453:SF1">
    <property type="entry name" value="PHOSPHATE REGULON SENSOR PROTEIN PHOR"/>
    <property type="match status" value="1"/>
</dbReference>
<dbReference type="InterPro" id="IPR003594">
    <property type="entry name" value="HATPase_dom"/>
</dbReference>
<keyword evidence="6 11" id="KW-0418">Kinase</keyword>
<evidence type="ECO:0000256" key="7">
    <source>
        <dbReference type="ARBA" id="ARBA00023012"/>
    </source>
</evidence>
<dbReference type="PANTHER" id="PTHR45453">
    <property type="entry name" value="PHOSPHATE REGULON SENSOR PROTEIN PHOR"/>
    <property type="match status" value="1"/>
</dbReference>
<dbReference type="InterPro" id="IPR004358">
    <property type="entry name" value="Sig_transdc_His_kin-like_C"/>
</dbReference>
<dbReference type="Proteomes" id="UP000190814">
    <property type="component" value="Unassembled WGS sequence"/>
</dbReference>
<comment type="subcellular location">
    <subcellularLocation>
        <location evidence="2">Membrane</location>
    </subcellularLocation>
</comment>